<dbReference type="InterPro" id="IPR052709">
    <property type="entry name" value="Transposase-MT_Hybrid"/>
</dbReference>
<dbReference type="GO" id="GO:0003676">
    <property type="term" value="F:nucleic acid binding"/>
    <property type="evidence" value="ECO:0007669"/>
    <property type="project" value="InterPro"/>
</dbReference>
<accession>A0A4C1ZFL7</accession>
<dbReference type="Gene3D" id="3.30.420.10">
    <property type="entry name" value="Ribonuclease H-like superfamily/Ribonuclease H"/>
    <property type="match status" value="1"/>
</dbReference>
<comment type="caution">
    <text evidence="1">The sequence shown here is derived from an EMBL/GenBank/DDBJ whole genome shotgun (WGS) entry which is preliminary data.</text>
</comment>
<organism evidence="1 2">
    <name type="scientific">Eumeta variegata</name>
    <name type="common">Bagworm moth</name>
    <name type="synonym">Eumeta japonica</name>
    <dbReference type="NCBI Taxonomy" id="151549"/>
    <lineage>
        <taxon>Eukaryota</taxon>
        <taxon>Metazoa</taxon>
        <taxon>Ecdysozoa</taxon>
        <taxon>Arthropoda</taxon>
        <taxon>Hexapoda</taxon>
        <taxon>Insecta</taxon>
        <taxon>Pterygota</taxon>
        <taxon>Neoptera</taxon>
        <taxon>Endopterygota</taxon>
        <taxon>Lepidoptera</taxon>
        <taxon>Glossata</taxon>
        <taxon>Ditrysia</taxon>
        <taxon>Tineoidea</taxon>
        <taxon>Psychidae</taxon>
        <taxon>Oiketicinae</taxon>
        <taxon>Eumeta</taxon>
    </lineage>
</organism>
<dbReference type="PANTHER" id="PTHR46060:SF1">
    <property type="entry name" value="MARINER MOS1 TRANSPOSASE-LIKE PROTEIN"/>
    <property type="match status" value="1"/>
</dbReference>
<dbReference type="InterPro" id="IPR036397">
    <property type="entry name" value="RNaseH_sf"/>
</dbReference>
<dbReference type="AlphaFoldDB" id="A0A4C1ZFL7"/>
<evidence type="ECO:0000313" key="1">
    <source>
        <dbReference type="EMBL" id="GBP85407.1"/>
    </source>
</evidence>
<gene>
    <name evidence="1" type="ORF">EVAR_60248_1</name>
</gene>
<dbReference type="OrthoDB" id="10017160at2759"/>
<keyword evidence="2" id="KW-1185">Reference proteome</keyword>
<dbReference type="Proteomes" id="UP000299102">
    <property type="component" value="Unassembled WGS sequence"/>
</dbReference>
<proteinExistence type="predicted"/>
<evidence type="ECO:0000313" key="2">
    <source>
        <dbReference type="Proteomes" id="UP000299102"/>
    </source>
</evidence>
<sequence>MTIFLPEVFEEKKKNNRQRKIILQHENASYHTSAETTRFLEGQKIKSTGHPPYSLHLALNDFCLFSSVKNKLRAQRFPSREEAVDAFKMHVLKIPSNQNQKSAIKIDFSVCKSTSMIMVNILKST</sequence>
<name>A0A4C1ZFL7_EUMVA</name>
<protein>
    <recommendedName>
        <fullName evidence="3">Histone-lysine N-methyltransferase SETMAR</fullName>
    </recommendedName>
</protein>
<reference evidence="1 2" key="1">
    <citation type="journal article" date="2019" name="Commun. Biol.">
        <title>The bagworm genome reveals a unique fibroin gene that provides high tensile strength.</title>
        <authorList>
            <person name="Kono N."/>
            <person name="Nakamura H."/>
            <person name="Ohtoshi R."/>
            <person name="Tomita M."/>
            <person name="Numata K."/>
            <person name="Arakawa K."/>
        </authorList>
    </citation>
    <scope>NUCLEOTIDE SEQUENCE [LARGE SCALE GENOMIC DNA]</scope>
</reference>
<dbReference type="PANTHER" id="PTHR46060">
    <property type="entry name" value="MARINER MOS1 TRANSPOSASE-LIKE PROTEIN"/>
    <property type="match status" value="1"/>
</dbReference>
<dbReference type="EMBL" id="BGZK01001734">
    <property type="protein sequence ID" value="GBP85407.1"/>
    <property type="molecule type" value="Genomic_DNA"/>
</dbReference>
<evidence type="ECO:0008006" key="3">
    <source>
        <dbReference type="Google" id="ProtNLM"/>
    </source>
</evidence>